<evidence type="ECO:0008006" key="3">
    <source>
        <dbReference type="Google" id="ProtNLM"/>
    </source>
</evidence>
<proteinExistence type="predicted"/>
<dbReference type="InterPro" id="IPR027417">
    <property type="entry name" value="P-loop_NTPase"/>
</dbReference>
<dbReference type="EMBL" id="JAWWNJ010000020">
    <property type="protein sequence ID" value="KAK7034925.1"/>
    <property type="molecule type" value="Genomic_DNA"/>
</dbReference>
<dbReference type="Proteomes" id="UP001362999">
    <property type="component" value="Unassembled WGS sequence"/>
</dbReference>
<protein>
    <recommendedName>
        <fullName evidence="3">Helicase C-terminal domain-containing protein</fullName>
    </recommendedName>
</protein>
<keyword evidence="2" id="KW-1185">Reference proteome</keyword>
<dbReference type="SUPFAM" id="SSF52540">
    <property type="entry name" value="P-loop containing nucleoside triphosphate hydrolases"/>
    <property type="match status" value="1"/>
</dbReference>
<dbReference type="AlphaFoldDB" id="A0AAW0C8D9"/>
<feature type="non-terminal residue" evidence="1">
    <location>
        <position position="1"/>
    </location>
</feature>
<evidence type="ECO:0000313" key="1">
    <source>
        <dbReference type="EMBL" id="KAK7034925.1"/>
    </source>
</evidence>
<reference evidence="1 2" key="1">
    <citation type="journal article" date="2024" name="J Genomics">
        <title>Draft genome sequencing and assembly of Favolaschia claudopus CIRM-BRFM 2984 isolated from oak limbs.</title>
        <authorList>
            <person name="Navarro D."/>
            <person name="Drula E."/>
            <person name="Chaduli D."/>
            <person name="Cazenave R."/>
            <person name="Ahrendt S."/>
            <person name="Wang J."/>
            <person name="Lipzen A."/>
            <person name="Daum C."/>
            <person name="Barry K."/>
            <person name="Grigoriev I.V."/>
            <person name="Favel A."/>
            <person name="Rosso M.N."/>
            <person name="Martin F."/>
        </authorList>
    </citation>
    <scope>NUCLEOTIDE SEQUENCE [LARGE SCALE GENOMIC DNA]</scope>
    <source>
        <strain evidence="1 2">CIRM-BRFM 2984</strain>
    </source>
</reference>
<sequence>GFDMASIGLIVMYGVAPTMAEDLQRGGRGGRDGLECLVLTIAERWAYENLAETDADQTPNNKEERVERAVVEYASTKKCRRSFLALANNDNTPTACTYICRACCDNCTPDFDLSDFIPTFTMDSDSDSDSVPKKTQSRYRPMRDREPIVAALRSWTQTRHSCDPVLRTFPMSYILSETAIAQLAREKTNTFRIPRDTTDFLQEDPEWHTSHALDTAVLETIYGF</sequence>
<accession>A0AAW0C8D9</accession>
<dbReference type="Gene3D" id="3.40.50.300">
    <property type="entry name" value="P-loop containing nucleotide triphosphate hydrolases"/>
    <property type="match status" value="1"/>
</dbReference>
<evidence type="ECO:0000313" key="2">
    <source>
        <dbReference type="Proteomes" id="UP001362999"/>
    </source>
</evidence>
<organism evidence="1 2">
    <name type="scientific">Favolaschia claudopus</name>
    <dbReference type="NCBI Taxonomy" id="2862362"/>
    <lineage>
        <taxon>Eukaryota</taxon>
        <taxon>Fungi</taxon>
        <taxon>Dikarya</taxon>
        <taxon>Basidiomycota</taxon>
        <taxon>Agaricomycotina</taxon>
        <taxon>Agaricomycetes</taxon>
        <taxon>Agaricomycetidae</taxon>
        <taxon>Agaricales</taxon>
        <taxon>Marasmiineae</taxon>
        <taxon>Mycenaceae</taxon>
        <taxon>Favolaschia</taxon>
    </lineage>
</organism>
<gene>
    <name evidence="1" type="ORF">R3P38DRAFT_2518613</name>
</gene>
<name>A0AAW0C8D9_9AGAR</name>
<comment type="caution">
    <text evidence="1">The sequence shown here is derived from an EMBL/GenBank/DDBJ whole genome shotgun (WGS) entry which is preliminary data.</text>
</comment>